<dbReference type="STRING" id="1049789.LEP1GSC050_4357"/>
<reference evidence="3" key="1">
    <citation type="submission" date="2013-05" db="EMBL/GenBank/DDBJ databases">
        <authorList>
            <person name="Harkins D.M."/>
            <person name="Durkin A.S."/>
            <person name="Brinkac L.M."/>
            <person name="Haft D.H."/>
            <person name="Selengut J.D."/>
            <person name="Sanka R."/>
            <person name="DePew J."/>
            <person name="Purushe J."/>
            <person name="Hartskeerl R.A."/>
            <person name="Ahmed A."/>
            <person name="van der Linden H."/>
            <person name="Goris M.G.A."/>
            <person name="Vinetz J.M."/>
            <person name="Sutton G.G."/>
            <person name="Nierman W.C."/>
            <person name="Fouts D.E."/>
        </authorList>
    </citation>
    <scope>NUCLEOTIDE SEQUENCE [LARGE SCALE GENOMIC DNA]</scope>
    <source>
        <strain evidence="3">5399</strain>
    </source>
</reference>
<keyword evidence="2" id="KW-1133">Transmembrane helix</keyword>
<dbReference type="RefSeq" id="WP_020987195.1">
    <property type="nucleotide sequence ID" value="NZ_AHMO02000008.1"/>
</dbReference>
<feature type="compositionally biased region" description="Basic and acidic residues" evidence="1">
    <location>
        <begin position="548"/>
        <end position="558"/>
    </location>
</feature>
<feature type="region of interest" description="Disordered" evidence="1">
    <location>
        <begin position="538"/>
        <end position="558"/>
    </location>
</feature>
<sequence>MRKKEKYSILKFKKGQKFFSASILFSYLWVLLFPLSILYSQPVNVPNFNAPQLSNQNFNQYVDLANESHSIDAWNTIVNQGFGVLKGTWENLANQEIAALEANVNTQYASDPATAAYINKMIESQASQSEQAWLTQIETQVADDQNSFLLSLQNSNLPSNAVTDSNFQGSLNKGLQNFSDSLTSLQQNYQNQLASINQTDAQYQQNIQQLQNYENAVRSNIQTAVNQLASSLQNTALFYNTNADGSVNWSSMNQSGTDLQTLISNLDQGLQNGTSLSTLASQMTAYLQQQETQATQNSNYWTQQSLPHSLTNSNSAVGFADYQLNNFQDVVNYANSVRSANSAINAIMTYIDGGKNSQDATLLSYLYSTYGYDPTKTQIVGISRADFVGTSTGYNNNYTPFPVTLWHSGDGLSYSTSGLNAFDFSATGLWAFGVFLPVTAYFTEDKLTYSIDFQIKDLTAGANAQAWNGFASNLNSELGTWNTLSPSISNWEGQMSAYQAQYAAWHAQAVAYEAQLQTSYSDGVANLDTQKQSWLASLSSQTSTSSGETHRGDDDDESRHVQIQIPNISNISLPNSSAVLNADTTAPNVDTSSLNNVLTVFQQSLIGAGNVALESRLNEQAITTKQNAVNQIASSLGKNAVVDSYGNITYTTAIEDGHAKLKAGGDATNSSDYEATKTNQNVYIGAPSTIKIASGGNLFQNWDTNSVLTENRTNEDSFHKSYNTAIKTLNTQINSLNAQNAKNDLAFQAAAQSAASYASDVQSLAKAMLQGGTFESWAKGQIQDKVNAAMATAIANATGMSPDMASQLVSWFEKKQADKKAKAKARTQEITSGLVTVASIAASFIAGPEMMAVGQAALQAVQGYQNGGMEGALVGAASGAATGYARQFGV</sequence>
<keyword evidence="2" id="KW-0472">Membrane</keyword>
<keyword evidence="2" id="KW-0812">Transmembrane</keyword>
<proteinExistence type="predicted"/>
<name>T0GEV3_9LEPT</name>
<keyword evidence="4" id="KW-1185">Reference proteome</keyword>
<dbReference type="Proteomes" id="UP000015454">
    <property type="component" value="Unassembled WGS sequence"/>
</dbReference>
<dbReference type="OrthoDB" id="312129at2"/>
<evidence type="ECO:0000313" key="4">
    <source>
        <dbReference type="Proteomes" id="UP000015454"/>
    </source>
</evidence>
<gene>
    <name evidence="3" type="ORF">LEP1GSC050_4357</name>
</gene>
<evidence type="ECO:0000313" key="3">
    <source>
        <dbReference type="EMBL" id="EQA43933.1"/>
    </source>
</evidence>
<evidence type="ECO:0000256" key="1">
    <source>
        <dbReference type="SAM" id="MobiDB-lite"/>
    </source>
</evidence>
<feature type="non-terminal residue" evidence="3">
    <location>
        <position position="890"/>
    </location>
</feature>
<protein>
    <submittedName>
        <fullName evidence="3">Large structural domain protein</fullName>
    </submittedName>
</protein>
<evidence type="ECO:0000256" key="2">
    <source>
        <dbReference type="SAM" id="Phobius"/>
    </source>
</evidence>
<organism evidence="3 4">
    <name type="scientific">Leptospira broomii serovar Hurstbridge str. 5399</name>
    <dbReference type="NCBI Taxonomy" id="1049789"/>
    <lineage>
        <taxon>Bacteria</taxon>
        <taxon>Pseudomonadati</taxon>
        <taxon>Spirochaetota</taxon>
        <taxon>Spirochaetia</taxon>
        <taxon>Leptospirales</taxon>
        <taxon>Leptospiraceae</taxon>
        <taxon>Leptospira</taxon>
    </lineage>
</organism>
<dbReference type="NCBIfam" id="TIGR04388">
    <property type="entry name" value="Lepto_longest"/>
    <property type="match status" value="4"/>
</dbReference>
<comment type="caution">
    <text evidence="3">The sequence shown here is derived from an EMBL/GenBank/DDBJ whole genome shotgun (WGS) entry which is preliminary data.</text>
</comment>
<dbReference type="InterPro" id="IPR030885">
    <property type="entry name" value="Lepto_longest"/>
</dbReference>
<dbReference type="EMBL" id="AHMO02000008">
    <property type="protein sequence ID" value="EQA43933.1"/>
    <property type="molecule type" value="Genomic_DNA"/>
</dbReference>
<dbReference type="AlphaFoldDB" id="T0GEV3"/>
<feature type="transmembrane region" description="Helical" evidence="2">
    <location>
        <begin position="21"/>
        <end position="39"/>
    </location>
</feature>
<accession>T0GEV3</accession>